<dbReference type="PROSITE" id="PS51257">
    <property type="entry name" value="PROKAR_LIPOPROTEIN"/>
    <property type="match status" value="1"/>
</dbReference>
<dbReference type="SUPFAM" id="SSF54427">
    <property type="entry name" value="NTF2-like"/>
    <property type="match status" value="1"/>
</dbReference>
<protein>
    <submittedName>
        <fullName evidence="1">Nuclear transport factor 2 family protein</fullName>
    </submittedName>
</protein>
<dbReference type="Gene3D" id="3.10.450.50">
    <property type="match status" value="1"/>
</dbReference>
<proteinExistence type="predicted"/>
<evidence type="ECO:0000313" key="1">
    <source>
        <dbReference type="EMBL" id="MEL5996584.1"/>
    </source>
</evidence>
<gene>
    <name evidence="1" type="ORF">AAFH49_20415</name>
</gene>
<dbReference type="InterPro" id="IPR032710">
    <property type="entry name" value="NTF2-like_dom_sf"/>
</dbReference>
<organism evidence="1 2">
    <name type="scientific">Hymenobacter segetis</name>
    <dbReference type="NCBI Taxonomy" id="2025509"/>
    <lineage>
        <taxon>Bacteria</taxon>
        <taxon>Pseudomonadati</taxon>
        <taxon>Bacteroidota</taxon>
        <taxon>Cytophagia</taxon>
        <taxon>Cytophagales</taxon>
        <taxon>Hymenobacteraceae</taxon>
        <taxon>Hymenobacter</taxon>
    </lineage>
</organism>
<keyword evidence="2" id="KW-1185">Reference proteome</keyword>
<reference evidence="1 2" key="1">
    <citation type="journal article" date="2018" name="Arch. Microbiol.">
        <title>Hymenobacter segetis sp. nov., isolated from soil.</title>
        <authorList>
            <person name="Ten L.N."/>
            <person name="Lim S.J."/>
            <person name="Kim B.O."/>
            <person name="Kang I.K."/>
            <person name="Jung H.Y."/>
        </authorList>
    </citation>
    <scope>NUCLEOTIDE SEQUENCE [LARGE SCALE GENOMIC DNA]</scope>
    <source>
        <strain evidence="1 2">S7-3-11</strain>
    </source>
</reference>
<sequence>MKLPLLLLGSLTVGSCSRPVDDTAAIKHLLEQESATWRAGDVAGHAACWHVTPYSRILVSTADGQFLDVPPARMLAPSPSMGQGGTAVNTNYHISITGPTAWVSHDEESTARNGQKSYSTELRLLEKIDGQWKLVGQSIHLHKQ</sequence>
<evidence type="ECO:0000313" key="2">
    <source>
        <dbReference type="Proteomes" id="UP001479606"/>
    </source>
</evidence>
<name>A0ABU9M0M4_9BACT</name>
<dbReference type="Proteomes" id="UP001479606">
    <property type="component" value="Unassembled WGS sequence"/>
</dbReference>
<comment type="caution">
    <text evidence="1">The sequence shown here is derived from an EMBL/GenBank/DDBJ whole genome shotgun (WGS) entry which is preliminary data.</text>
</comment>
<dbReference type="EMBL" id="JBCEVZ010000082">
    <property type="protein sequence ID" value="MEL5996584.1"/>
    <property type="molecule type" value="Genomic_DNA"/>
</dbReference>
<accession>A0ABU9M0M4</accession>
<dbReference type="RefSeq" id="WP_342301075.1">
    <property type="nucleotide sequence ID" value="NZ_JBCEVZ010000082.1"/>
</dbReference>